<evidence type="ECO:0000259" key="2">
    <source>
        <dbReference type="Pfam" id="PF13349"/>
    </source>
</evidence>
<dbReference type="EMBL" id="JAWCUA010000010">
    <property type="protein sequence ID" value="MDU0113865.1"/>
    <property type="molecule type" value="Genomic_DNA"/>
</dbReference>
<dbReference type="RefSeq" id="WP_315947459.1">
    <property type="nucleotide sequence ID" value="NZ_JAWCUA010000010.1"/>
</dbReference>
<evidence type="ECO:0000313" key="3">
    <source>
        <dbReference type="EMBL" id="MDU0113865.1"/>
    </source>
</evidence>
<comment type="caution">
    <text evidence="3">The sequence shown here is derived from an EMBL/GenBank/DDBJ whole genome shotgun (WGS) entry which is preliminary data.</text>
</comment>
<feature type="chain" id="PRO_5046039922" evidence="1">
    <location>
        <begin position="27"/>
        <end position="322"/>
    </location>
</feature>
<proteinExistence type="predicted"/>
<keyword evidence="1" id="KW-0732">Signal</keyword>
<gene>
    <name evidence="3" type="ORF">RT723_12825</name>
</gene>
<evidence type="ECO:0000256" key="1">
    <source>
        <dbReference type="SAM" id="SignalP"/>
    </source>
</evidence>
<protein>
    <submittedName>
        <fullName evidence="3">DUF4097 family beta strand repeat-containing protein</fullName>
    </submittedName>
</protein>
<name>A0ABU3R2G5_9GAMM</name>
<dbReference type="Proteomes" id="UP001257914">
    <property type="component" value="Unassembled WGS sequence"/>
</dbReference>
<dbReference type="Pfam" id="PF13349">
    <property type="entry name" value="DUF4097"/>
    <property type="match status" value="1"/>
</dbReference>
<organism evidence="3 4">
    <name type="scientific">Psychrosphaera aquimarina</name>
    <dbReference type="NCBI Taxonomy" id="2044854"/>
    <lineage>
        <taxon>Bacteria</taxon>
        <taxon>Pseudomonadati</taxon>
        <taxon>Pseudomonadota</taxon>
        <taxon>Gammaproteobacteria</taxon>
        <taxon>Alteromonadales</taxon>
        <taxon>Pseudoalteromonadaceae</taxon>
        <taxon>Psychrosphaera</taxon>
    </lineage>
</organism>
<evidence type="ECO:0000313" key="4">
    <source>
        <dbReference type="Proteomes" id="UP001257914"/>
    </source>
</evidence>
<feature type="domain" description="DUF4097" evidence="2">
    <location>
        <begin position="41"/>
        <end position="319"/>
    </location>
</feature>
<reference evidence="3 4" key="1">
    <citation type="submission" date="2023-10" db="EMBL/GenBank/DDBJ databases">
        <title>Psychrosphaera aquimaarina strain SW33 isolated from seawater.</title>
        <authorList>
            <person name="Bayburt H."/>
            <person name="Kim J.M."/>
            <person name="Choi B.J."/>
            <person name="Jeon C.O."/>
        </authorList>
    </citation>
    <scope>NUCLEOTIDE SEQUENCE [LARGE SCALE GENOMIC DNA]</scope>
    <source>
        <strain evidence="3 4">KCTC 52743</strain>
    </source>
</reference>
<dbReference type="InterPro" id="IPR025164">
    <property type="entry name" value="Toastrack_DUF4097"/>
</dbReference>
<keyword evidence="4" id="KW-1185">Reference proteome</keyword>
<feature type="signal peptide" evidence="1">
    <location>
        <begin position="1"/>
        <end position="26"/>
    </location>
</feature>
<accession>A0ABU3R2G5</accession>
<sequence length="322" mass="34508">MKNMINQSWKVSMLGALCMLSMNVFAGEKVNELVETQVKGKVTVDVMSGNVVIKAWDKNQVKITGELSDDADGYTIQVDEDGEVYFKVNMPQNRWGNWNDDGGSQLDIMMPDNNSLRFEGVNVDVNAQGIKGGTKLNTVNGDIKAANLNNRIALGTVNGSINAKGLTGKINLNTVNGEIDDQGSQGELEIETVNGEIETDTSATEIGISSVNGEIKIKAKLVDELEVSTVNGYINATLSLNKNARFNASSVGGGLGIYFDGDVSANFNVETHAGGDITNRLTKDKSREAKYGPGESLRFRMGTGSAEVQIDTVSGDVTLNKK</sequence>